<accession>A0A841FND6</accession>
<dbReference type="Gene3D" id="3.30.460.10">
    <property type="entry name" value="Beta Polymerase, domain 2"/>
    <property type="match status" value="1"/>
</dbReference>
<evidence type="ECO:0008006" key="3">
    <source>
        <dbReference type="Google" id="ProtNLM"/>
    </source>
</evidence>
<keyword evidence="2" id="KW-1185">Reference proteome</keyword>
<organism evidence="1 2">
    <name type="scientific">Phytomonospora endophytica</name>
    <dbReference type="NCBI Taxonomy" id="714109"/>
    <lineage>
        <taxon>Bacteria</taxon>
        <taxon>Bacillati</taxon>
        <taxon>Actinomycetota</taxon>
        <taxon>Actinomycetes</taxon>
        <taxon>Micromonosporales</taxon>
        <taxon>Micromonosporaceae</taxon>
        <taxon>Phytomonospora</taxon>
    </lineage>
</organism>
<gene>
    <name evidence="1" type="ORF">HNR73_002929</name>
</gene>
<dbReference type="RefSeq" id="WP_184787949.1">
    <property type="nucleotide sequence ID" value="NZ_BONT01000007.1"/>
</dbReference>
<evidence type="ECO:0000313" key="1">
    <source>
        <dbReference type="EMBL" id="MBB6035072.1"/>
    </source>
</evidence>
<dbReference type="EMBL" id="JACHGT010000006">
    <property type="protein sequence ID" value="MBB6035072.1"/>
    <property type="molecule type" value="Genomic_DNA"/>
</dbReference>
<name>A0A841FND6_9ACTN</name>
<proteinExistence type="predicted"/>
<reference evidence="1 2" key="1">
    <citation type="submission" date="2020-08" db="EMBL/GenBank/DDBJ databases">
        <title>Genomic Encyclopedia of Type Strains, Phase IV (KMG-IV): sequencing the most valuable type-strain genomes for metagenomic binning, comparative biology and taxonomic classification.</title>
        <authorList>
            <person name="Goeker M."/>
        </authorList>
    </citation>
    <scope>NUCLEOTIDE SEQUENCE [LARGE SCALE GENOMIC DNA]</scope>
    <source>
        <strain evidence="1 2">YIM 65646</strain>
    </source>
</reference>
<sequence>MFTPAERERLRDALIARARADARVAGAALTGSAAGGTEDRWSDIDLFFGLAEGADQDAVLADWTAWMRAEAGAVEHMDVRLGGTVYRVFLLASTLQVDLAFAPAGEFGAIAPTFRLLFGEAVERPRPGPPDTTGLIGWAWLYALHARSSVERGKAWQAEYMISGLRDHVLALACVRHGVPAGQGRGMDLLPPEVTRGLTGALVGSLDEASLRRAFAAAVRGLLSEVAAVDPGLAERLRGPLGELAG</sequence>
<evidence type="ECO:0000313" key="2">
    <source>
        <dbReference type="Proteomes" id="UP000548476"/>
    </source>
</evidence>
<comment type="caution">
    <text evidence="1">The sequence shown here is derived from an EMBL/GenBank/DDBJ whole genome shotgun (WGS) entry which is preliminary data.</text>
</comment>
<dbReference type="SUPFAM" id="SSF81301">
    <property type="entry name" value="Nucleotidyltransferase"/>
    <property type="match status" value="1"/>
</dbReference>
<dbReference type="AlphaFoldDB" id="A0A841FND6"/>
<dbReference type="Proteomes" id="UP000548476">
    <property type="component" value="Unassembled WGS sequence"/>
</dbReference>
<protein>
    <recommendedName>
        <fullName evidence="3">Nucleotidyltransferase domain-containing protein</fullName>
    </recommendedName>
</protein>
<dbReference type="InterPro" id="IPR043519">
    <property type="entry name" value="NT_sf"/>
</dbReference>